<keyword evidence="2" id="KW-1185">Reference proteome</keyword>
<reference evidence="1 2" key="1">
    <citation type="submission" date="2014-03" db="EMBL/GenBank/DDBJ databases">
        <title>Draft genome of the hookworm Oesophagostomum dentatum.</title>
        <authorList>
            <person name="Mitreva M."/>
        </authorList>
    </citation>
    <scope>NUCLEOTIDE SEQUENCE [LARGE SCALE GENOMIC DNA]</scope>
    <source>
        <strain evidence="1 2">OD-Hann</strain>
    </source>
</reference>
<dbReference type="EMBL" id="KN590251">
    <property type="protein sequence ID" value="KHJ81408.1"/>
    <property type="molecule type" value="Genomic_DNA"/>
</dbReference>
<proteinExistence type="predicted"/>
<organism evidence="1 2">
    <name type="scientific">Oesophagostomum dentatum</name>
    <name type="common">Nodular worm</name>
    <dbReference type="NCBI Taxonomy" id="61180"/>
    <lineage>
        <taxon>Eukaryota</taxon>
        <taxon>Metazoa</taxon>
        <taxon>Ecdysozoa</taxon>
        <taxon>Nematoda</taxon>
        <taxon>Chromadorea</taxon>
        <taxon>Rhabditida</taxon>
        <taxon>Rhabditina</taxon>
        <taxon>Rhabditomorpha</taxon>
        <taxon>Strongyloidea</taxon>
        <taxon>Strongylidae</taxon>
        <taxon>Oesophagostomum</taxon>
    </lineage>
</organism>
<name>A0A0B1S7W9_OESDE</name>
<dbReference type="Proteomes" id="UP000053660">
    <property type="component" value="Unassembled WGS sequence"/>
</dbReference>
<sequence length="88" mass="9663">MVAVSAGLLDPYLQLPICGMLCGSVFRVFRNNIPGSVRFDMERFEYGCNEALKAAKDNDCDQSLCDVLLDINDRTAGWDVDAADVSRA</sequence>
<gene>
    <name evidence="1" type="ORF">OESDEN_18906</name>
</gene>
<evidence type="ECO:0000313" key="2">
    <source>
        <dbReference type="Proteomes" id="UP000053660"/>
    </source>
</evidence>
<protein>
    <submittedName>
        <fullName evidence="1">Uncharacterized protein</fullName>
    </submittedName>
</protein>
<dbReference type="AlphaFoldDB" id="A0A0B1S7W9"/>
<evidence type="ECO:0000313" key="1">
    <source>
        <dbReference type="EMBL" id="KHJ81408.1"/>
    </source>
</evidence>
<accession>A0A0B1S7W9</accession>